<dbReference type="SUPFAM" id="SSF57535">
    <property type="entry name" value="Complement control module/SCR domain"/>
    <property type="match status" value="1"/>
</dbReference>
<proteinExistence type="predicted"/>
<sequence length="316" mass="34379">MLQQLVLCDCGCGFNYTLQSPNGTIESPGYPYGYPNYANCTWVIVAAEHNRIQLVFQGFALEEDFDILSVYDGPPSPGNLRTRLSGFQLPSPIVSTGSRLTLWLLSDYAVSGQGFKAVYEALPSYTCGNPGQLLNGHQQGSTFNIGDKIRYSCSPGYVLEGHTTLSCLATSAGTAAWDFPLPYCRADDGCGGTLRGQSGVITTPNYPAEYNNNADCTWTVLAEPGDTIALVFSDFQLENDYDLLEVSGTDGSSQWFTGPNLPSPIISSKNWLRLHFTSDGNHKLRGFSAQYQGEMKRGFDISKGRSLLFTDGSAKK</sequence>
<dbReference type="InterPro" id="IPR000436">
    <property type="entry name" value="Sushi_SCR_CCP_dom"/>
</dbReference>
<evidence type="ECO:0000259" key="5">
    <source>
        <dbReference type="PROSITE" id="PS50923"/>
    </source>
</evidence>
<evidence type="ECO:0000259" key="4">
    <source>
        <dbReference type="PROSITE" id="PS01180"/>
    </source>
</evidence>
<reference evidence="6" key="1">
    <citation type="submission" date="2025-08" db="UniProtKB">
        <authorList>
            <consortium name="Ensembl"/>
        </authorList>
    </citation>
    <scope>IDENTIFICATION</scope>
</reference>
<dbReference type="Proteomes" id="UP000694565">
    <property type="component" value="Unplaced"/>
</dbReference>
<dbReference type="InterPro" id="IPR035976">
    <property type="entry name" value="Sushi/SCR/CCP_sf"/>
</dbReference>
<dbReference type="GeneTree" id="ENSGT00940000161110"/>
<dbReference type="InterPro" id="IPR035914">
    <property type="entry name" value="Sperma_CUB_dom_sf"/>
</dbReference>
<dbReference type="SMART" id="SM00042">
    <property type="entry name" value="CUB"/>
    <property type="match status" value="2"/>
</dbReference>
<evidence type="ECO:0000313" key="6">
    <source>
        <dbReference type="Ensembl" id="ENSCLMP00005003796.1"/>
    </source>
</evidence>
<dbReference type="AlphaFoldDB" id="A0A8C2WGH8"/>
<evidence type="ECO:0000256" key="1">
    <source>
        <dbReference type="ARBA" id="ARBA00022737"/>
    </source>
</evidence>
<dbReference type="PANTHER" id="PTHR24251">
    <property type="entry name" value="OVOCHYMASE-RELATED"/>
    <property type="match status" value="1"/>
</dbReference>
<keyword evidence="1" id="KW-0677">Repeat</keyword>
<organism evidence="6 7">
    <name type="scientific">Cyclopterus lumpus</name>
    <name type="common">Lumpsucker</name>
    <dbReference type="NCBI Taxonomy" id="8103"/>
    <lineage>
        <taxon>Eukaryota</taxon>
        <taxon>Metazoa</taxon>
        <taxon>Chordata</taxon>
        <taxon>Craniata</taxon>
        <taxon>Vertebrata</taxon>
        <taxon>Euteleostomi</taxon>
        <taxon>Actinopterygii</taxon>
        <taxon>Neopterygii</taxon>
        <taxon>Teleostei</taxon>
        <taxon>Neoteleostei</taxon>
        <taxon>Acanthomorphata</taxon>
        <taxon>Eupercaria</taxon>
        <taxon>Perciformes</taxon>
        <taxon>Cottioidei</taxon>
        <taxon>Cottales</taxon>
        <taxon>Cyclopteridae</taxon>
        <taxon>Cyclopterus</taxon>
    </lineage>
</organism>
<keyword evidence="3" id="KW-0768">Sushi</keyword>
<dbReference type="Pfam" id="PF00431">
    <property type="entry name" value="CUB"/>
    <property type="match status" value="2"/>
</dbReference>
<dbReference type="Pfam" id="PF00084">
    <property type="entry name" value="Sushi"/>
    <property type="match status" value="1"/>
</dbReference>
<dbReference type="Ensembl" id="ENSCLMT00005004129.1">
    <property type="protein sequence ID" value="ENSCLMP00005003796.1"/>
    <property type="gene ID" value="ENSCLMG00005001961.1"/>
</dbReference>
<keyword evidence="7" id="KW-1185">Reference proteome</keyword>
<dbReference type="SUPFAM" id="SSF49854">
    <property type="entry name" value="Spermadhesin, CUB domain"/>
    <property type="match status" value="2"/>
</dbReference>
<dbReference type="SMART" id="SM00032">
    <property type="entry name" value="CCP"/>
    <property type="match status" value="1"/>
</dbReference>
<feature type="domain" description="CUB" evidence="4">
    <location>
        <begin position="12"/>
        <end position="122"/>
    </location>
</feature>
<dbReference type="CDD" id="cd00041">
    <property type="entry name" value="CUB"/>
    <property type="match status" value="2"/>
</dbReference>
<dbReference type="Gene3D" id="2.60.120.290">
    <property type="entry name" value="Spermadhesin, CUB domain"/>
    <property type="match status" value="2"/>
</dbReference>
<dbReference type="PANTHER" id="PTHR24251:SF37">
    <property type="entry name" value="CUB DOMAIN-CONTAINING PROTEIN"/>
    <property type="match status" value="1"/>
</dbReference>
<dbReference type="InterPro" id="IPR000859">
    <property type="entry name" value="CUB_dom"/>
</dbReference>
<dbReference type="PROSITE" id="PS50923">
    <property type="entry name" value="SUSHI"/>
    <property type="match status" value="1"/>
</dbReference>
<dbReference type="FunFam" id="2.60.120.290:FF:000001">
    <property type="entry name" value="CUB and sushi domain-containing protein 3 isoform X1"/>
    <property type="match status" value="2"/>
</dbReference>
<feature type="domain" description="CUB" evidence="4">
    <location>
        <begin position="190"/>
        <end position="294"/>
    </location>
</feature>
<evidence type="ECO:0000313" key="7">
    <source>
        <dbReference type="Proteomes" id="UP000694565"/>
    </source>
</evidence>
<reference evidence="6" key="2">
    <citation type="submission" date="2025-09" db="UniProtKB">
        <authorList>
            <consortium name="Ensembl"/>
        </authorList>
    </citation>
    <scope>IDENTIFICATION</scope>
</reference>
<protein>
    <submittedName>
        <fullName evidence="6">CUB and Sushi multiple domains 2</fullName>
    </submittedName>
</protein>
<comment type="caution">
    <text evidence="3">Lacks conserved residue(s) required for the propagation of feature annotation.</text>
</comment>
<keyword evidence="2" id="KW-1015">Disulfide bond</keyword>
<dbReference type="Gene3D" id="2.10.70.10">
    <property type="entry name" value="Complement Module, domain 1"/>
    <property type="match status" value="1"/>
</dbReference>
<dbReference type="CDD" id="cd00033">
    <property type="entry name" value="CCP"/>
    <property type="match status" value="1"/>
</dbReference>
<dbReference type="PROSITE" id="PS01180">
    <property type="entry name" value="CUB"/>
    <property type="match status" value="2"/>
</dbReference>
<evidence type="ECO:0000256" key="2">
    <source>
        <dbReference type="ARBA" id="ARBA00023157"/>
    </source>
</evidence>
<evidence type="ECO:0000256" key="3">
    <source>
        <dbReference type="PROSITE-ProRule" id="PRU00302"/>
    </source>
</evidence>
<name>A0A8C2WGH8_CYCLU</name>
<accession>A0A8C2WGH8</accession>
<feature type="domain" description="Sushi" evidence="5">
    <location>
        <begin position="125"/>
        <end position="186"/>
    </location>
</feature>